<reference evidence="2 3" key="1">
    <citation type="submission" date="2018-08" db="EMBL/GenBank/DDBJ databases">
        <title>Isolation, diversity and antifungal activity of Actinobacteria from wheat.</title>
        <authorList>
            <person name="Han C."/>
        </authorList>
    </citation>
    <scope>NUCLEOTIDE SEQUENCE [LARGE SCALE GENOMIC DNA]</scope>
    <source>
        <strain evidence="2 3">NEAU-YY421</strain>
    </source>
</reference>
<feature type="domain" description="N-acetyltransferase" evidence="1">
    <location>
        <begin position="249"/>
        <end position="396"/>
    </location>
</feature>
<dbReference type="GO" id="GO:0008168">
    <property type="term" value="F:methyltransferase activity"/>
    <property type="evidence" value="ECO:0007669"/>
    <property type="project" value="UniProtKB-ARBA"/>
</dbReference>
<dbReference type="InterPro" id="IPR050508">
    <property type="entry name" value="Methyltransf_Superfamily"/>
</dbReference>
<name>A0A372LWW2_9ACTN</name>
<dbReference type="CDD" id="cd04301">
    <property type="entry name" value="NAT_SF"/>
    <property type="match status" value="1"/>
</dbReference>
<dbReference type="InterPro" id="IPR029063">
    <property type="entry name" value="SAM-dependent_MTases_sf"/>
</dbReference>
<protein>
    <submittedName>
        <fullName evidence="2">GNAT family N-acetyltransferase</fullName>
    </submittedName>
</protein>
<dbReference type="InterPro" id="IPR041698">
    <property type="entry name" value="Methyltransf_25"/>
</dbReference>
<evidence type="ECO:0000259" key="1">
    <source>
        <dbReference type="PROSITE" id="PS51186"/>
    </source>
</evidence>
<dbReference type="Pfam" id="PF00583">
    <property type="entry name" value="Acetyltransf_1"/>
    <property type="match status" value="1"/>
</dbReference>
<evidence type="ECO:0000313" key="3">
    <source>
        <dbReference type="Proteomes" id="UP000263094"/>
    </source>
</evidence>
<keyword evidence="3" id="KW-1185">Reference proteome</keyword>
<dbReference type="Gene3D" id="3.40.50.150">
    <property type="entry name" value="Vaccinia Virus protein VP39"/>
    <property type="match status" value="1"/>
</dbReference>
<dbReference type="SUPFAM" id="SSF53335">
    <property type="entry name" value="S-adenosyl-L-methionine-dependent methyltransferases"/>
    <property type="match status" value="1"/>
</dbReference>
<dbReference type="CDD" id="cd02440">
    <property type="entry name" value="AdoMet_MTases"/>
    <property type="match status" value="1"/>
</dbReference>
<proteinExistence type="predicted"/>
<dbReference type="PANTHER" id="PTHR42912">
    <property type="entry name" value="METHYLTRANSFERASE"/>
    <property type="match status" value="1"/>
</dbReference>
<dbReference type="RefSeq" id="WP_128559135.1">
    <property type="nucleotide sequence ID" value="NZ_QUAK01000218.1"/>
</dbReference>
<dbReference type="SUPFAM" id="SSF55729">
    <property type="entry name" value="Acyl-CoA N-acyltransferases (Nat)"/>
    <property type="match status" value="1"/>
</dbReference>
<comment type="caution">
    <text evidence="2">The sequence shown here is derived from an EMBL/GenBank/DDBJ whole genome shotgun (WGS) entry which is preliminary data.</text>
</comment>
<evidence type="ECO:0000313" key="2">
    <source>
        <dbReference type="EMBL" id="RFU83158.1"/>
    </source>
</evidence>
<gene>
    <name evidence="2" type="ORF">DY218_29195</name>
</gene>
<dbReference type="Proteomes" id="UP000263094">
    <property type="component" value="Unassembled WGS sequence"/>
</dbReference>
<keyword evidence="2" id="KW-0808">Transferase</keyword>
<dbReference type="EMBL" id="QUAK01000218">
    <property type="protein sequence ID" value="RFU83158.1"/>
    <property type="molecule type" value="Genomic_DNA"/>
</dbReference>
<dbReference type="Pfam" id="PF13649">
    <property type="entry name" value="Methyltransf_25"/>
    <property type="match status" value="1"/>
</dbReference>
<dbReference type="InterPro" id="IPR000182">
    <property type="entry name" value="GNAT_dom"/>
</dbReference>
<dbReference type="OrthoDB" id="9797178at2"/>
<dbReference type="PROSITE" id="PS51186">
    <property type="entry name" value="GNAT"/>
    <property type="match status" value="1"/>
</dbReference>
<dbReference type="Gene3D" id="3.40.630.30">
    <property type="match status" value="1"/>
</dbReference>
<dbReference type="AlphaFoldDB" id="A0A372LWW2"/>
<accession>A0A372LWW2</accession>
<sequence length="414" mass="43593">MSDDTASYEAFFTLHHGLPRQGPGSDATTRHLLSLAGPLPSRPRVLDLGCGPGRSALLLAAEAGADVTAVDLHEPFLAELRSAAEARGLADSVHTVRADMGDLPYADGSFDLVWAESSAYSIGFDAALRSWRRLLAPGGTLVLTECEWTAPEPSAEARAFWAAHYPLCDREANVRSAHAAGYRVLGTYTQPESDWDEYYGPLGKSTEAADPSDPGMPEALAATRAELAMRAEHGTEYGYAGYVLRPSGWTVRPEEPADAAAVHAVNAAAFETGAEADLVDALRTDPEAWLPGLGQLAEAPDGSVAAYALLTRCSVGRAPALALAPVATAPEYQNKGAGTAVVHAALEVARARGERLVVVLGHPEYYPRFGFTRASGLGISVSFDVPDEALMALVLDGADRPPRGTVNYPAAFGV</sequence>
<organism evidence="2 3">
    <name type="scientific">Streptomyces triticagri</name>
    <dbReference type="NCBI Taxonomy" id="2293568"/>
    <lineage>
        <taxon>Bacteria</taxon>
        <taxon>Bacillati</taxon>
        <taxon>Actinomycetota</taxon>
        <taxon>Actinomycetes</taxon>
        <taxon>Kitasatosporales</taxon>
        <taxon>Streptomycetaceae</taxon>
        <taxon>Streptomyces</taxon>
    </lineage>
</organism>
<dbReference type="GO" id="GO:0016747">
    <property type="term" value="F:acyltransferase activity, transferring groups other than amino-acyl groups"/>
    <property type="evidence" value="ECO:0007669"/>
    <property type="project" value="InterPro"/>
</dbReference>
<dbReference type="InterPro" id="IPR016181">
    <property type="entry name" value="Acyl_CoA_acyltransferase"/>
</dbReference>